<dbReference type="Pfam" id="PF23409">
    <property type="entry name" value="Beta-prop_EML"/>
    <property type="match status" value="1"/>
</dbReference>
<keyword evidence="1 3" id="KW-0853">WD repeat</keyword>
<evidence type="ECO:0000259" key="5">
    <source>
        <dbReference type="Pfam" id="PF23414"/>
    </source>
</evidence>
<dbReference type="PROSITE" id="PS50294">
    <property type="entry name" value="WD_REPEATS_REGION"/>
    <property type="match status" value="1"/>
</dbReference>
<dbReference type="EMBL" id="JAKMXF010000128">
    <property type="protein sequence ID" value="KAI6657030.1"/>
    <property type="molecule type" value="Genomic_DNA"/>
</dbReference>
<gene>
    <name evidence="6" type="ORF">LOD99_11229</name>
</gene>
<evidence type="ECO:0000256" key="2">
    <source>
        <dbReference type="ARBA" id="ARBA00022737"/>
    </source>
</evidence>
<dbReference type="InterPro" id="IPR015943">
    <property type="entry name" value="WD40/YVTN_repeat-like_dom_sf"/>
</dbReference>
<dbReference type="SMART" id="SM00320">
    <property type="entry name" value="WD40"/>
    <property type="match status" value="7"/>
</dbReference>
<evidence type="ECO:0000259" key="4">
    <source>
        <dbReference type="Pfam" id="PF23409"/>
    </source>
</evidence>
<dbReference type="Gene3D" id="2.130.10.10">
    <property type="entry name" value="YVTN repeat-like/Quinoprotein amine dehydrogenase"/>
    <property type="match status" value="2"/>
</dbReference>
<dbReference type="AlphaFoldDB" id="A0AAV7K7R7"/>
<evidence type="ECO:0000256" key="1">
    <source>
        <dbReference type="ARBA" id="ARBA00022574"/>
    </source>
</evidence>
<feature type="domain" description="EML-like second beta-propeller" evidence="5">
    <location>
        <begin position="269"/>
        <end position="539"/>
    </location>
</feature>
<feature type="domain" description="EML-like first beta-propeller" evidence="4">
    <location>
        <begin position="21"/>
        <end position="251"/>
    </location>
</feature>
<sequence>MIIYVPHLVNTNYCVLLGKDGSIHVWKVFNKEPESILTGAHSKGVCSLSFSNSGILLASVGIDDCHTIAIWNWREGSLISKVDGSQYRIFQVLCITTPKSKQSNQIDNLSLITCGISHIKYWCVTGSNMVSERLSLGIDTPCETMLSILECGDQKIIVGSLSGTMYIFQDLLISNTIKLHNGPIWALASHPDGILSGSRGSSDIDVVLKLSSLEGVKIQEIISRNIASDIRAIDSINNMIIVGTNDSMIIQIKDDIKTILNQGHGYGELWGLAIHPSKMIAITASHDSCIKSWDLCTKRIISTLKNLSGPAQSIDINPNADLIAAGFCNGQFTLFELKENGTLEMESAIKKKRDYSSTINIIKFSPDGTKLAVACSKNFVDIYKLPHLIKHATCKGFKGITSNLDWSHDSNFIQINTLQYQRLIYQISDANLILDNEVIGKIIWSTLTCVSGPDLLGIWSEDSESGDVNNSHLSNRGHILATGDDYGLVKLFNFPVNKKNATYLQFHGHSAHVTNLRFTCNDDYLVTTGGDDSCVFLWKTIKDV</sequence>
<dbReference type="InterPro" id="IPR050630">
    <property type="entry name" value="WD_repeat_EMAP"/>
</dbReference>
<dbReference type="FunFam" id="2.130.10.10:FF:000320">
    <property type="entry name" value="echinoderm microtubule-associated protein-like 6"/>
    <property type="match status" value="1"/>
</dbReference>
<dbReference type="Pfam" id="PF23414">
    <property type="entry name" value="Beta-prop_EML_2"/>
    <property type="match status" value="1"/>
</dbReference>
<dbReference type="GO" id="GO:0008017">
    <property type="term" value="F:microtubule binding"/>
    <property type="evidence" value="ECO:0007669"/>
    <property type="project" value="TreeGrafter"/>
</dbReference>
<dbReference type="InterPro" id="IPR055439">
    <property type="entry name" value="Beta-prop_EML_1st"/>
</dbReference>
<dbReference type="PANTHER" id="PTHR13720">
    <property type="entry name" value="WD-40 REPEAT PROTEIN"/>
    <property type="match status" value="1"/>
</dbReference>
<reference evidence="6 7" key="1">
    <citation type="journal article" date="2023" name="BMC Biol.">
        <title>The compact genome of the sponge Oopsacas minuta (Hexactinellida) is lacking key metazoan core genes.</title>
        <authorList>
            <person name="Santini S."/>
            <person name="Schenkelaars Q."/>
            <person name="Jourda C."/>
            <person name="Duchesne M."/>
            <person name="Belahbib H."/>
            <person name="Rocher C."/>
            <person name="Selva M."/>
            <person name="Riesgo A."/>
            <person name="Vervoort M."/>
            <person name="Leys S.P."/>
            <person name="Kodjabachian L."/>
            <person name="Le Bivic A."/>
            <person name="Borchiellini C."/>
            <person name="Claverie J.M."/>
            <person name="Renard E."/>
        </authorList>
    </citation>
    <scope>NUCLEOTIDE SEQUENCE [LARGE SCALE GENOMIC DNA]</scope>
    <source>
        <strain evidence="6">SPO-2</strain>
    </source>
</reference>
<dbReference type="InterPro" id="IPR055442">
    <property type="entry name" value="Beta-prop_EML-like_2nd"/>
</dbReference>
<dbReference type="InterPro" id="IPR001680">
    <property type="entry name" value="WD40_rpt"/>
</dbReference>
<keyword evidence="7" id="KW-1185">Reference proteome</keyword>
<dbReference type="PROSITE" id="PS50082">
    <property type="entry name" value="WD_REPEATS_2"/>
    <property type="match status" value="1"/>
</dbReference>
<comment type="caution">
    <text evidence="6">The sequence shown here is derived from an EMBL/GenBank/DDBJ whole genome shotgun (WGS) entry which is preliminary data.</text>
</comment>
<name>A0AAV7K7R7_9METZ</name>
<organism evidence="6 7">
    <name type="scientific">Oopsacas minuta</name>
    <dbReference type="NCBI Taxonomy" id="111878"/>
    <lineage>
        <taxon>Eukaryota</taxon>
        <taxon>Metazoa</taxon>
        <taxon>Porifera</taxon>
        <taxon>Hexactinellida</taxon>
        <taxon>Hexasterophora</taxon>
        <taxon>Lyssacinosida</taxon>
        <taxon>Leucopsacidae</taxon>
        <taxon>Oopsacas</taxon>
    </lineage>
</organism>
<proteinExistence type="predicted"/>
<dbReference type="PANTHER" id="PTHR13720:SF33">
    <property type="entry name" value="HELP DOMAIN-CONTAINING PROTEIN"/>
    <property type="match status" value="1"/>
</dbReference>
<evidence type="ECO:0000313" key="7">
    <source>
        <dbReference type="Proteomes" id="UP001165289"/>
    </source>
</evidence>
<protein>
    <submittedName>
        <fullName evidence="6">Echinoderm microtubule-associated protein-like 5</fullName>
    </submittedName>
</protein>
<dbReference type="InterPro" id="IPR036322">
    <property type="entry name" value="WD40_repeat_dom_sf"/>
</dbReference>
<dbReference type="Proteomes" id="UP001165289">
    <property type="component" value="Unassembled WGS sequence"/>
</dbReference>
<dbReference type="SUPFAM" id="SSF50978">
    <property type="entry name" value="WD40 repeat-like"/>
    <property type="match status" value="2"/>
</dbReference>
<evidence type="ECO:0000313" key="6">
    <source>
        <dbReference type="EMBL" id="KAI6657030.1"/>
    </source>
</evidence>
<feature type="repeat" description="WD" evidence="3">
    <location>
        <begin position="506"/>
        <end position="544"/>
    </location>
</feature>
<keyword evidence="2" id="KW-0677">Repeat</keyword>
<accession>A0AAV7K7R7</accession>
<evidence type="ECO:0000256" key="3">
    <source>
        <dbReference type="PROSITE-ProRule" id="PRU00221"/>
    </source>
</evidence>